<protein>
    <recommendedName>
        <fullName evidence="4">AsmA family protein</fullName>
    </recommendedName>
</protein>
<keyword evidence="3" id="KW-1185">Reference proteome</keyword>
<organism evidence="2 3">
    <name type="scientific">Kolteria novifilia</name>
    <dbReference type="NCBI Taxonomy" id="2527975"/>
    <lineage>
        <taxon>Bacteria</taxon>
        <taxon>Pseudomonadati</taxon>
        <taxon>Planctomycetota</taxon>
        <taxon>Planctomycetia</taxon>
        <taxon>Kolteriales</taxon>
        <taxon>Kolteriaceae</taxon>
        <taxon>Kolteria</taxon>
    </lineage>
</organism>
<gene>
    <name evidence="2" type="ORF">Pan216_15820</name>
</gene>
<feature type="region of interest" description="Disordered" evidence="1">
    <location>
        <begin position="265"/>
        <end position="332"/>
    </location>
</feature>
<dbReference type="OrthoDB" id="581861at2"/>
<evidence type="ECO:0000313" key="2">
    <source>
        <dbReference type="EMBL" id="QDU60732.1"/>
    </source>
</evidence>
<evidence type="ECO:0008006" key="4">
    <source>
        <dbReference type="Google" id="ProtNLM"/>
    </source>
</evidence>
<reference evidence="2 3" key="1">
    <citation type="submission" date="2019-02" db="EMBL/GenBank/DDBJ databases">
        <title>Deep-cultivation of Planctomycetes and their phenomic and genomic characterization uncovers novel biology.</title>
        <authorList>
            <person name="Wiegand S."/>
            <person name="Jogler M."/>
            <person name="Boedeker C."/>
            <person name="Pinto D."/>
            <person name="Vollmers J."/>
            <person name="Rivas-Marin E."/>
            <person name="Kohn T."/>
            <person name="Peeters S.H."/>
            <person name="Heuer A."/>
            <person name="Rast P."/>
            <person name="Oberbeckmann S."/>
            <person name="Bunk B."/>
            <person name="Jeske O."/>
            <person name="Meyerdierks A."/>
            <person name="Storesund J.E."/>
            <person name="Kallscheuer N."/>
            <person name="Luecker S."/>
            <person name="Lage O.M."/>
            <person name="Pohl T."/>
            <person name="Merkel B.J."/>
            <person name="Hornburger P."/>
            <person name="Mueller R.-W."/>
            <person name="Bruemmer F."/>
            <person name="Labrenz M."/>
            <person name="Spormann A.M."/>
            <person name="Op den Camp H."/>
            <person name="Overmann J."/>
            <person name="Amann R."/>
            <person name="Jetten M.S.M."/>
            <person name="Mascher T."/>
            <person name="Medema M.H."/>
            <person name="Devos D.P."/>
            <person name="Kaster A.-K."/>
            <person name="Ovreas L."/>
            <person name="Rohde M."/>
            <person name="Galperin M.Y."/>
            <person name="Jogler C."/>
        </authorList>
    </citation>
    <scope>NUCLEOTIDE SEQUENCE [LARGE SCALE GENOMIC DNA]</scope>
    <source>
        <strain evidence="2 3">Pan216</strain>
    </source>
</reference>
<dbReference type="KEGG" id="knv:Pan216_15820"/>
<sequence>MKHVIGAIAAIVIILFLGYLFGGQIANRVGRMSVESAATKALGVPTTVEHASIGLFTGRIVFDGVVIANPEGYKTAPYFARIERMEVTFRPSSFFGSTFEIDDLLMDDVTIYWVRGFATGNLGTIVDYVEREGKANPEDEQRPVRVETARIENVVCHLQLNPISPEDTVASVTIPEINVEGLTRDNALGMLTEDVARQLLTAVVARVAEEAPAEIPDQLKVALHRGLDGLVKTVGTDVVGKLKKGTASVDGILGRFEGAVNKLLPPPPGGETPTDPSLPNIAKQFFSKSSSQGEADKAPTAPNRRRAPTRRDVERKKARLPFPPGLPGIPKQ</sequence>
<dbReference type="AlphaFoldDB" id="A0A518B1A6"/>
<evidence type="ECO:0000256" key="1">
    <source>
        <dbReference type="SAM" id="MobiDB-lite"/>
    </source>
</evidence>
<dbReference type="EMBL" id="CP036279">
    <property type="protein sequence ID" value="QDU60732.1"/>
    <property type="molecule type" value="Genomic_DNA"/>
</dbReference>
<feature type="compositionally biased region" description="Pro residues" evidence="1">
    <location>
        <begin position="321"/>
        <end position="332"/>
    </location>
</feature>
<dbReference type="Proteomes" id="UP000317093">
    <property type="component" value="Chromosome"/>
</dbReference>
<accession>A0A518B1A6</accession>
<proteinExistence type="predicted"/>
<name>A0A518B1A6_9BACT</name>
<dbReference type="RefSeq" id="WP_145257038.1">
    <property type="nucleotide sequence ID" value="NZ_CP036279.1"/>
</dbReference>
<evidence type="ECO:0000313" key="3">
    <source>
        <dbReference type="Proteomes" id="UP000317093"/>
    </source>
</evidence>